<feature type="domain" description="Ketoreductase" evidence="5">
    <location>
        <begin position="18"/>
        <end position="212"/>
    </location>
</feature>
<dbReference type="NCBIfam" id="NF005861">
    <property type="entry name" value="PRK07791.1"/>
    <property type="match status" value="1"/>
</dbReference>
<dbReference type="InterPro" id="IPR020904">
    <property type="entry name" value="Sc_DH/Rdtase_CS"/>
</dbReference>
<dbReference type="InterPro" id="IPR002347">
    <property type="entry name" value="SDR_fam"/>
</dbReference>
<comment type="similarity">
    <text evidence="1 3">Belongs to the short-chain dehydrogenases/reductases (SDR) family.</text>
</comment>
<dbReference type="PRINTS" id="PR00081">
    <property type="entry name" value="GDHRDH"/>
</dbReference>
<dbReference type="InterPro" id="IPR057326">
    <property type="entry name" value="KR_dom"/>
</dbReference>
<dbReference type="PROSITE" id="PS00061">
    <property type="entry name" value="ADH_SHORT"/>
    <property type="match status" value="1"/>
</dbReference>
<dbReference type="Pfam" id="PF00106">
    <property type="entry name" value="adh_short"/>
    <property type="match status" value="1"/>
</dbReference>
<dbReference type="InterPro" id="IPR051687">
    <property type="entry name" value="Peroxisomal_Beta-Oxidation"/>
</dbReference>
<dbReference type="PRINTS" id="PR00080">
    <property type="entry name" value="SDRFAMILY"/>
</dbReference>
<dbReference type="RefSeq" id="WP_274040705.1">
    <property type="nucleotide sequence ID" value="NZ_JANCPR020000074.1"/>
</dbReference>
<dbReference type="Gene3D" id="3.40.50.720">
    <property type="entry name" value="NAD(P)-binding Rossmann-like Domain"/>
    <property type="match status" value="1"/>
</dbReference>
<dbReference type="Proteomes" id="UP001214441">
    <property type="component" value="Unassembled WGS sequence"/>
</dbReference>
<organism evidence="6 7">
    <name type="scientific">Streptomyces iconiensis</name>
    <dbReference type="NCBI Taxonomy" id="1384038"/>
    <lineage>
        <taxon>Bacteria</taxon>
        <taxon>Bacillati</taxon>
        <taxon>Actinomycetota</taxon>
        <taxon>Actinomycetes</taxon>
        <taxon>Kitasatosporales</taxon>
        <taxon>Streptomycetaceae</taxon>
        <taxon>Streptomyces</taxon>
    </lineage>
</organism>
<feature type="region of interest" description="Disordered" evidence="4">
    <location>
        <begin position="282"/>
        <end position="313"/>
    </location>
</feature>
<dbReference type="InterPro" id="IPR036291">
    <property type="entry name" value="NAD(P)-bd_dom_sf"/>
</dbReference>
<keyword evidence="7" id="KW-1185">Reference proteome</keyword>
<evidence type="ECO:0000256" key="3">
    <source>
        <dbReference type="RuleBase" id="RU000363"/>
    </source>
</evidence>
<dbReference type="PANTHER" id="PTHR45024:SF2">
    <property type="entry name" value="SCP2 DOMAIN-CONTAINING PROTEIN"/>
    <property type="match status" value="1"/>
</dbReference>
<evidence type="ECO:0000259" key="5">
    <source>
        <dbReference type="SMART" id="SM00822"/>
    </source>
</evidence>
<dbReference type="SUPFAM" id="SSF51735">
    <property type="entry name" value="NAD(P)-binding Rossmann-fold domains"/>
    <property type="match status" value="1"/>
</dbReference>
<dbReference type="SMART" id="SM00822">
    <property type="entry name" value="PKS_KR"/>
    <property type="match status" value="1"/>
</dbReference>
<evidence type="ECO:0000313" key="6">
    <source>
        <dbReference type="EMBL" id="MDJ1138126.1"/>
    </source>
</evidence>
<comment type="caution">
    <text evidence="6">The sequence shown here is derived from an EMBL/GenBank/DDBJ whole genome shotgun (WGS) entry which is preliminary data.</text>
</comment>
<proteinExistence type="inferred from homology"/>
<accession>A0ABT7A9W9</accession>
<evidence type="ECO:0000313" key="7">
    <source>
        <dbReference type="Proteomes" id="UP001214441"/>
    </source>
</evidence>
<dbReference type="PANTHER" id="PTHR45024">
    <property type="entry name" value="DEHYDROGENASES, SHORT CHAIN"/>
    <property type="match status" value="1"/>
</dbReference>
<protein>
    <submittedName>
        <fullName evidence="6">SDR family oxidoreductase</fullName>
    </submittedName>
</protein>
<reference evidence="6 7" key="1">
    <citation type="submission" date="2023-05" db="EMBL/GenBank/DDBJ databases">
        <title>Streptantibioticus silvisoli sp. nov., acidotolerant actinomycetes 1 from pine litter.</title>
        <authorList>
            <person name="Swiecimska M."/>
            <person name="Golinska P."/>
            <person name="Sangal V."/>
            <person name="Wachnowicz B."/>
            <person name="Goodfellow M."/>
        </authorList>
    </citation>
    <scope>NUCLEOTIDE SEQUENCE [LARGE SCALE GENOMIC DNA]</scope>
    <source>
        <strain evidence="6 7">DSM 42109</strain>
    </source>
</reference>
<gene>
    <name evidence="6" type="ORF">NMN56_040445</name>
</gene>
<name>A0ABT7A9W9_9ACTN</name>
<sequence length="313" mass="32775">MTEQHTSLAQGRPLAEGRVVIVTGAGRGLGRAHALAFARAGARVVVNDLGVGLDGAAYEDTPAAQVAGEIRASGGEAVVSTDDIADMDGAANLVRTALDRFGRLDTLVNNAGFLRDRMLVNLDEDDWDAVIRVHLKGHFLPMKHAAAHWRSESKAGRAPRARVVNTSSGAGLLGAVGQGNYAAAKAGIAALTLVAAAEFGRYGVQVNAIAPAARTRMTEQTFAEDMAAPSDGAFDAMAPENVSPLVVYLGSDASHGVTGRVFEAEAGRITVMDGWRRAAQADKGARWTPEELDPTIRDLLTKSPDPEPVYGAQ</sequence>
<evidence type="ECO:0000256" key="1">
    <source>
        <dbReference type="ARBA" id="ARBA00006484"/>
    </source>
</evidence>
<evidence type="ECO:0000256" key="2">
    <source>
        <dbReference type="ARBA" id="ARBA00023002"/>
    </source>
</evidence>
<feature type="compositionally biased region" description="Basic and acidic residues" evidence="4">
    <location>
        <begin position="282"/>
        <end position="300"/>
    </location>
</feature>
<dbReference type="EMBL" id="JANCPR020000074">
    <property type="protein sequence ID" value="MDJ1138126.1"/>
    <property type="molecule type" value="Genomic_DNA"/>
</dbReference>
<keyword evidence="2" id="KW-0560">Oxidoreductase</keyword>
<evidence type="ECO:0000256" key="4">
    <source>
        <dbReference type="SAM" id="MobiDB-lite"/>
    </source>
</evidence>